<proteinExistence type="predicted"/>
<dbReference type="EMBL" id="JAAAIL010000352">
    <property type="protein sequence ID" value="KAG0276633.1"/>
    <property type="molecule type" value="Genomic_DNA"/>
</dbReference>
<accession>A0AAD4DH16</accession>
<gene>
    <name evidence="1" type="ORF">BGZ95_007277</name>
</gene>
<dbReference type="AlphaFoldDB" id="A0AAD4DH16"/>
<organism evidence="1 2">
    <name type="scientific">Linnemannia exigua</name>
    <dbReference type="NCBI Taxonomy" id="604196"/>
    <lineage>
        <taxon>Eukaryota</taxon>
        <taxon>Fungi</taxon>
        <taxon>Fungi incertae sedis</taxon>
        <taxon>Mucoromycota</taxon>
        <taxon>Mortierellomycotina</taxon>
        <taxon>Mortierellomycetes</taxon>
        <taxon>Mortierellales</taxon>
        <taxon>Mortierellaceae</taxon>
        <taxon>Linnemannia</taxon>
    </lineage>
</organism>
<evidence type="ECO:0000313" key="1">
    <source>
        <dbReference type="EMBL" id="KAG0276633.1"/>
    </source>
</evidence>
<name>A0AAD4DH16_9FUNG</name>
<keyword evidence="2" id="KW-1185">Reference proteome</keyword>
<evidence type="ECO:0000313" key="2">
    <source>
        <dbReference type="Proteomes" id="UP001194580"/>
    </source>
</evidence>
<reference evidence="1" key="1">
    <citation type="journal article" date="2020" name="Fungal Divers.">
        <title>Resolving the Mortierellaceae phylogeny through synthesis of multi-gene phylogenetics and phylogenomics.</title>
        <authorList>
            <person name="Vandepol N."/>
            <person name="Liber J."/>
            <person name="Desiro A."/>
            <person name="Na H."/>
            <person name="Kennedy M."/>
            <person name="Barry K."/>
            <person name="Grigoriev I.V."/>
            <person name="Miller A.N."/>
            <person name="O'Donnell K."/>
            <person name="Stajich J.E."/>
            <person name="Bonito G."/>
        </authorList>
    </citation>
    <scope>NUCLEOTIDE SEQUENCE</scope>
    <source>
        <strain evidence="1">NRRL 28262</strain>
    </source>
</reference>
<dbReference type="Proteomes" id="UP001194580">
    <property type="component" value="Unassembled WGS sequence"/>
</dbReference>
<comment type="caution">
    <text evidence="1">The sequence shown here is derived from an EMBL/GenBank/DDBJ whole genome shotgun (WGS) entry which is preliminary data.</text>
</comment>
<sequence>MAGVEDLVQQDLVHPVVCNNPSASHFETSIKVFVRKQFTVPDSIAPPPPETLDSGRCPTTSPNTYFCANLVEPLTLAKQRSPRMFSTDTLLSIALQSVVLVPMILEDHASTVSDTPSRLDPK</sequence>
<protein>
    <submittedName>
        <fullName evidence="1">Uncharacterized protein</fullName>
    </submittedName>
</protein>